<evidence type="ECO:0000259" key="1">
    <source>
        <dbReference type="Pfam" id="PF12680"/>
    </source>
</evidence>
<reference evidence="3" key="1">
    <citation type="submission" date="2008-04" db="EMBL/GenBank/DDBJ databases">
        <title>Complete sequence of chromosome of Nostoc punctiforme ATCC 29133.</title>
        <authorList>
            <consortium name="US DOE Joint Genome Institute"/>
            <person name="Copeland A."/>
            <person name="Lucas S."/>
            <person name="Lapidus A."/>
            <person name="Glavina del Rio T."/>
            <person name="Dalin E."/>
            <person name="Tice H."/>
            <person name="Pitluck S."/>
            <person name="Chain P."/>
            <person name="Malfatti S."/>
            <person name="Shin M."/>
            <person name="Vergez L."/>
            <person name="Schmutz J."/>
            <person name="Larimer F."/>
            <person name="Land M."/>
            <person name="Hauser L."/>
            <person name="Kyrpides N."/>
            <person name="Kim E."/>
            <person name="Meeks J.C."/>
            <person name="Elhai J."/>
            <person name="Campbell E.L."/>
            <person name="Thiel T."/>
            <person name="Longmire J."/>
            <person name="Potts M."/>
            <person name="Atlas R."/>
        </authorList>
    </citation>
    <scope>NUCLEOTIDE SEQUENCE [LARGE SCALE GENOMIC DNA]</scope>
    <source>
        <strain evidence="3">ATCC 29133 / PCC 73102</strain>
    </source>
</reference>
<dbReference type="KEGG" id="npu:Npun_R2051"/>
<keyword evidence="3" id="KW-1185">Reference proteome</keyword>
<name>B2J514_NOSP7</name>
<dbReference type="Proteomes" id="UP000001191">
    <property type="component" value="Chromosome"/>
</dbReference>
<sequence length="126" mass="14027">MNTRDIINKYYEVVNAGDWDTWLTLFDDNVVVDEQLAGHIEGVGVLQGAVGGIKKGYSKFQNLPKQIVINGHEACVVSHISAANASGVPIEANTANYFRLENSKIVYMANFHDTRPFDPFVNQRLD</sequence>
<gene>
    <name evidence="2" type="ordered locus">Npun_R2051</name>
</gene>
<dbReference type="STRING" id="63737.Npun_R2051"/>
<dbReference type="eggNOG" id="COG3631">
    <property type="taxonomic scope" value="Bacteria"/>
</dbReference>
<dbReference type="OrthoDB" id="488083at2"/>
<reference evidence="2 3" key="2">
    <citation type="journal article" date="2013" name="Plant Physiol.">
        <title>A Nostoc punctiforme Sugar Transporter Necessary to Establish a Cyanobacterium-Plant Symbiosis.</title>
        <authorList>
            <person name="Ekman M."/>
            <person name="Picossi S."/>
            <person name="Campbell E.L."/>
            <person name="Meeks J.C."/>
            <person name="Flores E."/>
        </authorList>
    </citation>
    <scope>NUCLEOTIDE SEQUENCE [LARGE SCALE GENOMIC DNA]</scope>
    <source>
        <strain evidence="3">ATCC 29133 / PCC 73102</strain>
    </source>
</reference>
<dbReference type="InterPro" id="IPR032710">
    <property type="entry name" value="NTF2-like_dom_sf"/>
</dbReference>
<feature type="domain" description="SnoaL-like" evidence="1">
    <location>
        <begin position="8"/>
        <end position="107"/>
    </location>
</feature>
<dbReference type="HOGENOM" id="CLU_2013922_0_0_3"/>
<dbReference type="RefSeq" id="WP_012408680.1">
    <property type="nucleotide sequence ID" value="NC_010628.1"/>
</dbReference>
<dbReference type="SUPFAM" id="SSF54427">
    <property type="entry name" value="NTF2-like"/>
    <property type="match status" value="1"/>
</dbReference>
<dbReference type="AlphaFoldDB" id="B2J514"/>
<dbReference type="EMBL" id="CP001037">
    <property type="protein sequence ID" value="ACC80674.1"/>
    <property type="molecule type" value="Genomic_DNA"/>
</dbReference>
<dbReference type="Gene3D" id="3.10.450.50">
    <property type="match status" value="1"/>
</dbReference>
<organism evidence="2 3">
    <name type="scientific">Nostoc punctiforme (strain ATCC 29133 / PCC 73102)</name>
    <dbReference type="NCBI Taxonomy" id="63737"/>
    <lineage>
        <taxon>Bacteria</taxon>
        <taxon>Bacillati</taxon>
        <taxon>Cyanobacteriota</taxon>
        <taxon>Cyanophyceae</taxon>
        <taxon>Nostocales</taxon>
        <taxon>Nostocaceae</taxon>
        <taxon>Nostoc</taxon>
    </lineage>
</organism>
<evidence type="ECO:0000313" key="3">
    <source>
        <dbReference type="Proteomes" id="UP000001191"/>
    </source>
</evidence>
<dbReference type="EnsemblBacteria" id="ACC80674">
    <property type="protein sequence ID" value="ACC80674"/>
    <property type="gene ID" value="Npun_R2051"/>
</dbReference>
<protein>
    <recommendedName>
        <fullName evidence="1">SnoaL-like domain-containing protein</fullName>
    </recommendedName>
</protein>
<proteinExistence type="predicted"/>
<dbReference type="Pfam" id="PF12680">
    <property type="entry name" value="SnoaL_2"/>
    <property type="match status" value="1"/>
</dbReference>
<dbReference type="InterPro" id="IPR037401">
    <property type="entry name" value="SnoaL-like"/>
</dbReference>
<accession>B2J514</accession>
<evidence type="ECO:0000313" key="2">
    <source>
        <dbReference type="EMBL" id="ACC80674.1"/>
    </source>
</evidence>